<dbReference type="FunFam" id="1.10.150.310:FF:000001">
    <property type="entry name" value="RNA-binding transcriptional accessory protein"/>
    <property type="match status" value="1"/>
</dbReference>
<name>A0A2V1IUR3_9BACT</name>
<keyword evidence="4" id="KW-1185">Reference proteome</keyword>
<dbReference type="InterPro" id="IPR032639">
    <property type="entry name" value="Tex_YqgF"/>
</dbReference>
<evidence type="ECO:0000313" key="3">
    <source>
        <dbReference type="EMBL" id="PWB07050.1"/>
    </source>
</evidence>
<dbReference type="InterPro" id="IPR044146">
    <property type="entry name" value="S1_Tex"/>
</dbReference>
<accession>A0A2V1IUR3</accession>
<dbReference type="Gene3D" id="1.10.10.650">
    <property type="entry name" value="RuvA domain 2-like"/>
    <property type="match status" value="1"/>
</dbReference>
<dbReference type="Proteomes" id="UP000244925">
    <property type="component" value="Unassembled WGS sequence"/>
</dbReference>
<dbReference type="InterPro" id="IPR006641">
    <property type="entry name" value="YqgF/RNaseH-like_dom"/>
</dbReference>
<dbReference type="AlphaFoldDB" id="A0A2V1IUR3"/>
<dbReference type="FunFam" id="1.10.10.650:FF:000001">
    <property type="entry name" value="S1 RNA-binding domain 1"/>
    <property type="match status" value="1"/>
</dbReference>
<dbReference type="EMBL" id="PUBV01000016">
    <property type="protein sequence ID" value="PWB07050.1"/>
    <property type="molecule type" value="Genomic_DNA"/>
</dbReference>
<dbReference type="InterPro" id="IPR050437">
    <property type="entry name" value="Ribos_protein_bS1-like"/>
</dbReference>
<evidence type="ECO:0000256" key="1">
    <source>
        <dbReference type="SAM" id="Coils"/>
    </source>
</evidence>
<protein>
    <submittedName>
        <fullName evidence="3">RNA-binding transcriptional accessory protein</fullName>
    </submittedName>
</protein>
<dbReference type="Pfam" id="PF17674">
    <property type="entry name" value="HHH_9"/>
    <property type="match status" value="1"/>
</dbReference>
<dbReference type="FunFam" id="2.40.50.140:FF:000051">
    <property type="entry name" value="RNA-binding transcriptional accessory protein"/>
    <property type="match status" value="1"/>
</dbReference>
<reference evidence="4" key="1">
    <citation type="submission" date="2018-02" db="EMBL/GenBank/DDBJ databases">
        <authorList>
            <person name="Clavel T."/>
            <person name="Strowig T."/>
        </authorList>
    </citation>
    <scope>NUCLEOTIDE SEQUENCE [LARGE SCALE GENOMIC DNA]</scope>
    <source>
        <strain evidence="4">DSM 100764</strain>
    </source>
</reference>
<dbReference type="InterPro" id="IPR003029">
    <property type="entry name" value="S1_domain"/>
</dbReference>
<dbReference type="Gene3D" id="2.40.50.140">
    <property type="entry name" value="Nucleic acid-binding proteins"/>
    <property type="match status" value="1"/>
</dbReference>
<dbReference type="SUPFAM" id="SSF53098">
    <property type="entry name" value="Ribonuclease H-like"/>
    <property type="match status" value="1"/>
</dbReference>
<dbReference type="InterPro" id="IPR037027">
    <property type="entry name" value="YqgF/RNaseH-like_dom_sf"/>
</dbReference>
<evidence type="ECO:0000259" key="2">
    <source>
        <dbReference type="PROSITE" id="PS50126"/>
    </source>
</evidence>
<dbReference type="CDD" id="cd05685">
    <property type="entry name" value="S1_Tex"/>
    <property type="match status" value="1"/>
</dbReference>
<feature type="domain" description="S1 motif" evidence="2">
    <location>
        <begin position="640"/>
        <end position="709"/>
    </location>
</feature>
<dbReference type="InterPro" id="IPR023323">
    <property type="entry name" value="Tex-like_dom_sf"/>
</dbReference>
<dbReference type="InterPro" id="IPR055179">
    <property type="entry name" value="Tex-like_central_region"/>
</dbReference>
<dbReference type="Pfam" id="PF16921">
    <property type="entry name" value="Tex_YqgF"/>
    <property type="match status" value="1"/>
</dbReference>
<dbReference type="PANTHER" id="PTHR10724">
    <property type="entry name" value="30S RIBOSOMAL PROTEIN S1"/>
    <property type="match status" value="1"/>
</dbReference>
<proteinExistence type="predicted"/>
<dbReference type="SMART" id="SM00732">
    <property type="entry name" value="YqgFc"/>
    <property type="match status" value="1"/>
</dbReference>
<dbReference type="InterPro" id="IPR041692">
    <property type="entry name" value="HHH_9"/>
</dbReference>
<dbReference type="PROSITE" id="PS50126">
    <property type="entry name" value="S1"/>
    <property type="match status" value="1"/>
</dbReference>
<dbReference type="InterPro" id="IPR023319">
    <property type="entry name" value="Tex-like_HTH_dom_sf"/>
</dbReference>
<sequence length="713" mass="78162">MPLDIAEIIGKRLNLSRKQVASTLRLLDDGATIPFIARYRKEMTGSLDEVALNNIRTQAEELEELEKRKEFVADAIEKSGAMTDDLMIRLAATLDPAEVEDIYLPFKPRRRTRAEAARQFGLEPLAKQIMSQRMGDVVSVATRFVGGDIADADAAIAGASDIIAEWVSENEKARMLVRQRFARNATINARVIRGKEADAVNYQNYYNFSKSLRLCGSHNYLAMRRGEEEGLLRVSITIDDDEIIERLGRLFVKSFCAAPVAEIIRQAVADGYRRLLKPAIENEVAALTKKRADDAAISIFAENVRHLLMEPPLGRKRVMGIDPGFKSGCKVACIDEQGALLATETIYPCAPVGDVYRAADTLCMLVGRLGIDVIAVGDGTASRETMTFLSDITFPRNVAIQTVSERGASVYSASDCARREFPQLDVTLRGAVSIARRLLDPLAELVKIDPKSIGVGQYQHDVNQAGLKRALDFTVESCVNAVGVDVNTASPELLAQVSGIGNALSNYIVEYRTANGQFRRREQLLEVPRMGRKAYEQCAAFLRINGGDNPLDSTGVHPESYPVVARMAADAGVGVNDLIRNKTKLEGIEVEQYVDKNVGLPTLRDIISELEKPARDPRVKDPEPVMYSKDVAEIADLHIGQELTGRVTNLTAFGAFVDIGLKVNGLVHISQLSERFVSNPAELLKVGQAVKVKVIDVDAPRGRVALTMKGVGQ</sequence>
<dbReference type="GO" id="GO:0003735">
    <property type="term" value="F:structural constituent of ribosome"/>
    <property type="evidence" value="ECO:0007669"/>
    <property type="project" value="TreeGrafter"/>
</dbReference>
<dbReference type="InterPro" id="IPR010994">
    <property type="entry name" value="RuvA_2-like"/>
</dbReference>
<dbReference type="GO" id="GO:0006139">
    <property type="term" value="P:nucleobase-containing compound metabolic process"/>
    <property type="evidence" value="ECO:0007669"/>
    <property type="project" value="InterPro"/>
</dbReference>
<dbReference type="Pfam" id="PF00575">
    <property type="entry name" value="S1"/>
    <property type="match status" value="1"/>
</dbReference>
<dbReference type="Gene3D" id="1.10.150.310">
    <property type="entry name" value="Tex RuvX-like domain-like"/>
    <property type="match status" value="1"/>
</dbReference>
<dbReference type="Pfam" id="PF09371">
    <property type="entry name" value="Tex_N"/>
    <property type="match status" value="1"/>
</dbReference>
<dbReference type="Gene3D" id="3.30.420.140">
    <property type="entry name" value="YqgF/RNase H-like domain"/>
    <property type="match status" value="1"/>
</dbReference>
<keyword evidence="1" id="KW-0175">Coiled coil</keyword>
<dbReference type="GeneID" id="93424390"/>
<evidence type="ECO:0000313" key="4">
    <source>
        <dbReference type="Proteomes" id="UP000244925"/>
    </source>
</evidence>
<dbReference type="SUPFAM" id="SSF50249">
    <property type="entry name" value="Nucleic acid-binding proteins"/>
    <property type="match status" value="1"/>
</dbReference>
<dbReference type="FunFam" id="3.30.420.140:FF:000001">
    <property type="entry name" value="RNA-binding transcriptional accessory protein"/>
    <property type="match status" value="1"/>
</dbReference>
<dbReference type="Pfam" id="PF12836">
    <property type="entry name" value="HHH_3"/>
    <property type="match status" value="1"/>
</dbReference>
<dbReference type="SUPFAM" id="SSF158832">
    <property type="entry name" value="Tex N-terminal region-like"/>
    <property type="match status" value="1"/>
</dbReference>
<dbReference type="GO" id="GO:0003729">
    <property type="term" value="F:mRNA binding"/>
    <property type="evidence" value="ECO:0007669"/>
    <property type="project" value="TreeGrafter"/>
</dbReference>
<dbReference type="Gene3D" id="1.10.3500.10">
    <property type="entry name" value="Tex N-terminal region-like"/>
    <property type="match status" value="1"/>
</dbReference>
<dbReference type="InterPro" id="IPR012337">
    <property type="entry name" value="RNaseH-like_sf"/>
</dbReference>
<dbReference type="Pfam" id="PF22706">
    <property type="entry name" value="Tex_central_region"/>
    <property type="match status" value="1"/>
</dbReference>
<dbReference type="PANTHER" id="PTHR10724:SF10">
    <property type="entry name" value="S1 RNA-BINDING DOMAIN-CONTAINING PROTEIN 1"/>
    <property type="match status" value="1"/>
</dbReference>
<gene>
    <name evidence="3" type="ORF">C5O25_08260</name>
</gene>
<feature type="coiled-coil region" evidence="1">
    <location>
        <begin position="48"/>
        <end position="75"/>
    </location>
</feature>
<dbReference type="InterPro" id="IPR018974">
    <property type="entry name" value="Tex-like_N"/>
</dbReference>
<dbReference type="GO" id="GO:0006412">
    <property type="term" value="P:translation"/>
    <property type="evidence" value="ECO:0007669"/>
    <property type="project" value="TreeGrafter"/>
</dbReference>
<dbReference type="SUPFAM" id="SSF47781">
    <property type="entry name" value="RuvA domain 2-like"/>
    <property type="match status" value="2"/>
</dbReference>
<organism evidence="3 4">
    <name type="scientific">Paramuribaculum intestinale</name>
    <dbReference type="NCBI Taxonomy" id="2094151"/>
    <lineage>
        <taxon>Bacteria</taxon>
        <taxon>Pseudomonadati</taxon>
        <taxon>Bacteroidota</taxon>
        <taxon>Bacteroidia</taxon>
        <taxon>Bacteroidales</taxon>
        <taxon>Muribaculaceae</taxon>
        <taxon>Paramuribaculum</taxon>
    </lineage>
</organism>
<comment type="caution">
    <text evidence="3">The sequence shown here is derived from an EMBL/GenBank/DDBJ whole genome shotgun (WGS) entry which is preliminary data.</text>
</comment>
<dbReference type="RefSeq" id="WP_107036268.1">
    <property type="nucleotide sequence ID" value="NZ_CAONGC010000030.1"/>
</dbReference>
<dbReference type="SMART" id="SM00316">
    <property type="entry name" value="S1"/>
    <property type="match status" value="1"/>
</dbReference>
<dbReference type="InterPro" id="IPR012340">
    <property type="entry name" value="NA-bd_OB-fold"/>
</dbReference>
<dbReference type="GO" id="GO:0005737">
    <property type="term" value="C:cytoplasm"/>
    <property type="evidence" value="ECO:0007669"/>
    <property type="project" value="UniProtKB-ARBA"/>
</dbReference>